<dbReference type="Proteomes" id="UP001463665">
    <property type="component" value="Chromosome"/>
</dbReference>
<evidence type="ECO:0000313" key="2">
    <source>
        <dbReference type="Proteomes" id="UP001463665"/>
    </source>
</evidence>
<proteinExistence type="predicted"/>
<accession>A0AAU6WJU6</accession>
<organism evidence="1 2">
    <name type="scientific">Chryseobacterium endophyticum</name>
    <dbReference type="NCBI Taxonomy" id="1854762"/>
    <lineage>
        <taxon>Bacteria</taxon>
        <taxon>Pseudomonadati</taxon>
        <taxon>Bacteroidota</taxon>
        <taxon>Flavobacteriia</taxon>
        <taxon>Flavobacteriales</taxon>
        <taxon>Weeksellaceae</taxon>
        <taxon>Chryseobacterium group</taxon>
        <taxon>Chryseobacterium</taxon>
    </lineage>
</organism>
<reference evidence="1 2" key="1">
    <citation type="submission" date="2024-04" db="EMBL/GenBank/DDBJ databases">
        <title>Genome sequencing and assembly of rice foliar adapted Chryseobacterium endophyticum OsEnb-ALM-A6.</title>
        <authorList>
            <person name="Kumar S."/>
            <person name="Javed M."/>
            <person name="Chouhan V."/>
            <person name="Charishma K."/>
            <person name="Patel A."/>
            <person name="Kumar M."/>
            <person name="Sahu K.P."/>
            <person name="Kumar A."/>
        </authorList>
    </citation>
    <scope>NUCLEOTIDE SEQUENCE [LARGE SCALE GENOMIC DNA]</scope>
    <source>
        <strain evidence="1 2">OsEnb-ALM-A6</strain>
    </source>
</reference>
<sequence>MRIRWGNIKVKPQYDEVIDFNIEPLQFAKTPPHSYYYVRKDKEIFLIDANNNSYFEEYDFIKSPYNERGILMKKN</sequence>
<dbReference type="AlphaFoldDB" id="A0AAU6WJU6"/>
<dbReference type="EMBL" id="CP154834">
    <property type="protein sequence ID" value="XAO73099.1"/>
    <property type="molecule type" value="Genomic_DNA"/>
</dbReference>
<evidence type="ECO:0000313" key="1">
    <source>
        <dbReference type="EMBL" id="XAO73099.1"/>
    </source>
</evidence>
<protein>
    <submittedName>
        <fullName evidence="1">Uncharacterized protein</fullName>
    </submittedName>
</protein>
<dbReference type="RefSeq" id="WP_345765711.1">
    <property type="nucleotide sequence ID" value="NZ_CP154834.1"/>
</dbReference>
<gene>
    <name evidence="1" type="ORF">AAFP95_14940</name>
</gene>
<name>A0AAU6WJU6_9FLAO</name>
<keyword evidence="2" id="KW-1185">Reference proteome</keyword>